<accession>V9M0A0</accession>
<dbReference type="OrthoDB" id="22188at10239"/>
<sequence>MIKYYLGVYIKWFYRCVYKLDPDQEVFKGYLKHYLGMMGISESHLLIHNERVVRQLEFLNMHNYKCDFNGAVFIAGCIYAERVLGYRMHHQCLSFGNALSDVFRHRHQFTTTSIHEVVTQSLERVCLTETHKLSKDLTNAVKSIIS</sequence>
<dbReference type="EMBL" id="KC131130">
    <property type="protein sequence ID" value="AGB07251.1"/>
    <property type="molecule type" value="Genomic_DNA"/>
</dbReference>
<proteinExistence type="predicted"/>
<organism evidence="1 2">
    <name type="scientific">Vibrio phage VP4B</name>
    <dbReference type="NCBI Taxonomy" id="1262540"/>
    <lineage>
        <taxon>Viruses</taxon>
        <taxon>Duplodnaviria</taxon>
        <taxon>Heunggongvirae</taxon>
        <taxon>Uroviricota</taxon>
        <taxon>Caudoviricetes</taxon>
        <taxon>Chimalliviridae</taxon>
        <taxon>Gorgonvirinae</taxon>
        <taxon>Tidunavirus</taxon>
        <taxon>Tidunavirus VP4B</taxon>
    </lineage>
</organism>
<reference evidence="1 2" key="1">
    <citation type="submission" date="2012-11" db="EMBL/GenBank/DDBJ databases">
        <title>Complete genome sequence of a novel phiKZ-like Vibrio phage.</title>
        <authorList>
            <person name="Luo Z."/>
            <person name="Yu Y."/>
        </authorList>
    </citation>
    <scope>NUCLEOTIDE SEQUENCE [LARGE SCALE GENOMIC DNA]</scope>
</reference>
<dbReference type="RefSeq" id="YP_009626113.1">
    <property type="nucleotide sequence ID" value="NC_042136.1"/>
</dbReference>
<protein>
    <submittedName>
        <fullName evidence="1">Uncharacterized protein</fullName>
    </submittedName>
</protein>
<name>V9M0A0_9CAUD</name>
<dbReference type="GeneID" id="40103013"/>
<evidence type="ECO:0000313" key="2">
    <source>
        <dbReference type="Proteomes" id="UP000272155"/>
    </source>
</evidence>
<dbReference type="Proteomes" id="UP000272155">
    <property type="component" value="Segment"/>
</dbReference>
<keyword evidence="2" id="KW-1185">Reference proteome</keyword>
<evidence type="ECO:0000313" key="1">
    <source>
        <dbReference type="EMBL" id="AGB07251.1"/>
    </source>
</evidence>
<dbReference type="KEGG" id="vg:40103013"/>